<evidence type="ECO:0000256" key="10">
    <source>
        <dbReference type="RuleBase" id="RU362096"/>
    </source>
</evidence>
<dbReference type="InterPro" id="IPR000980">
    <property type="entry name" value="SH2"/>
</dbReference>
<organism evidence="14 15">
    <name type="scientific">Echinococcus canadensis</name>
    <dbReference type="NCBI Taxonomy" id="519352"/>
    <lineage>
        <taxon>Eukaryota</taxon>
        <taxon>Metazoa</taxon>
        <taxon>Spiralia</taxon>
        <taxon>Lophotrochozoa</taxon>
        <taxon>Platyhelminthes</taxon>
        <taxon>Cestoda</taxon>
        <taxon>Eucestoda</taxon>
        <taxon>Cyclophyllidea</taxon>
        <taxon>Taeniidae</taxon>
        <taxon>Echinococcus</taxon>
        <taxon>Echinococcus canadensis group</taxon>
    </lineage>
</organism>
<reference evidence="15" key="1">
    <citation type="submission" date="2022-11" db="UniProtKB">
        <authorList>
            <consortium name="WormBaseParasite"/>
        </authorList>
    </citation>
    <scope>IDENTIFICATION</scope>
</reference>
<dbReference type="InterPro" id="IPR017441">
    <property type="entry name" value="Protein_kinase_ATP_BS"/>
</dbReference>
<comment type="similarity">
    <text evidence="10">Belongs to the protein kinase superfamily. Tyr protein kinase family.</text>
</comment>
<keyword evidence="3 9" id="KW-0547">Nucleotide-binding</keyword>
<evidence type="ECO:0000256" key="6">
    <source>
        <dbReference type="ARBA" id="ARBA00023137"/>
    </source>
</evidence>
<evidence type="ECO:0000259" key="11">
    <source>
        <dbReference type="PROSITE" id="PS50001"/>
    </source>
</evidence>
<dbReference type="Pfam" id="PF00018">
    <property type="entry name" value="SH3_1"/>
    <property type="match status" value="1"/>
</dbReference>
<evidence type="ECO:0000313" key="15">
    <source>
        <dbReference type="WBParaSite" id="maker-E.canG7_contigs_0578-snap-gene-0.10-mRNA-1"/>
    </source>
</evidence>
<evidence type="ECO:0000256" key="8">
    <source>
        <dbReference type="PROSITE-ProRule" id="PRU00192"/>
    </source>
</evidence>
<evidence type="ECO:0000259" key="13">
    <source>
        <dbReference type="PROSITE" id="PS50011"/>
    </source>
</evidence>
<keyword evidence="2 10" id="KW-0808">Transferase</keyword>
<dbReference type="InterPro" id="IPR050198">
    <property type="entry name" value="Non-receptor_tyrosine_kinases"/>
</dbReference>
<dbReference type="InterPro" id="IPR001245">
    <property type="entry name" value="Ser-Thr/Tyr_kinase_cat_dom"/>
</dbReference>
<evidence type="ECO:0000256" key="1">
    <source>
        <dbReference type="ARBA" id="ARBA00022443"/>
    </source>
</evidence>
<keyword evidence="1 8" id="KW-0728">SH3 domain</keyword>
<comment type="catalytic activity">
    <reaction evidence="10">
        <text>L-tyrosyl-[protein] + ATP = O-phospho-L-tyrosyl-[protein] + ADP + H(+)</text>
        <dbReference type="Rhea" id="RHEA:10596"/>
        <dbReference type="Rhea" id="RHEA-COMP:10136"/>
        <dbReference type="Rhea" id="RHEA-COMP:20101"/>
        <dbReference type="ChEBI" id="CHEBI:15378"/>
        <dbReference type="ChEBI" id="CHEBI:30616"/>
        <dbReference type="ChEBI" id="CHEBI:46858"/>
        <dbReference type="ChEBI" id="CHEBI:61978"/>
        <dbReference type="ChEBI" id="CHEBI:456216"/>
        <dbReference type="EC" id="2.7.10.2"/>
    </reaction>
</comment>
<dbReference type="SUPFAM" id="SSF50044">
    <property type="entry name" value="SH3-domain"/>
    <property type="match status" value="1"/>
</dbReference>
<dbReference type="AlphaFoldDB" id="A0A915EUT7"/>
<keyword evidence="6 10" id="KW-0829">Tyrosine-protein kinase</keyword>
<dbReference type="SUPFAM" id="SSF55550">
    <property type="entry name" value="SH2 domain"/>
    <property type="match status" value="1"/>
</dbReference>
<evidence type="ECO:0000259" key="12">
    <source>
        <dbReference type="PROSITE" id="PS50002"/>
    </source>
</evidence>
<dbReference type="PRINTS" id="PR00401">
    <property type="entry name" value="SH2DOMAIN"/>
</dbReference>
<dbReference type="GO" id="GO:0005524">
    <property type="term" value="F:ATP binding"/>
    <property type="evidence" value="ECO:0007669"/>
    <property type="project" value="UniProtKB-UniRule"/>
</dbReference>
<feature type="domain" description="SH2" evidence="11">
    <location>
        <begin position="287"/>
        <end position="396"/>
    </location>
</feature>
<dbReference type="InterPro" id="IPR000719">
    <property type="entry name" value="Prot_kinase_dom"/>
</dbReference>
<dbReference type="Pfam" id="PF00017">
    <property type="entry name" value="SH2"/>
    <property type="match status" value="1"/>
</dbReference>
<evidence type="ECO:0000256" key="4">
    <source>
        <dbReference type="ARBA" id="ARBA00022777"/>
    </source>
</evidence>
<dbReference type="PROSITE" id="PS50011">
    <property type="entry name" value="PROTEIN_KINASE_DOM"/>
    <property type="match status" value="1"/>
</dbReference>
<dbReference type="PROSITE" id="PS50002">
    <property type="entry name" value="SH3"/>
    <property type="match status" value="1"/>
</dbReference>
<name>A0A915EUT7_9CEST</name>
<dbReference type="PROSITE" id="PS50001">
    <property type="entry name" value="SH2"/>
    <property type="match status" value="1"/>
</dbReference>
<keyword evidence="4 10" id="KW-0418">Kinase</keyword>
<dbReference type="WBParaSite" id="maker-E.canG7_contigs_0578-snap-gene-0.10-mRNA-1">
    <property type="protein sequence ID" value="maker-E.canG7_contigs_0578-snap-gene-0.10-mRNA-1"/>
    <property type="gene ID" value="EcG7_07936"/>
</dbReference>
<keyword evidence="5 9" id="KW-0067">ATP-binding</keyword>
<dbReference type="InterPro" id="IPR011009">
    <property type="entry name" value="Kinase-like_dom_sf"/>
</dbReference>
<feature type="domain" description="SH3" evidence="12">
    <location>
        <begin position="192"/>
        <end position="257"/>
    </location>
</feature>
<dbReference type="Gene3D" id="3.30.505.10">
    <property type="entry name" value="SH2 domain"/>
    <property type="match status" value="1"/>
</dbReference>
<dbReference type="InterPro" id="IPR001452">
    <property type="entry name" value="SH3_domain"/>
</dbReference>
<evidence type="ECO:0000256" key="5">
    <source>
        <dbReference type="ARBA" id="ARBA00022840"/>
    </source>
</evidence>
<dbReference type="Gene3D" id="2.30.30.40">
    <property type="entry name" value="SH3 Domains"/>
    <property type="match status" value="1"/>
</dbReference>
<feature type="domain" description="Protein kinase" evidence="13">
    <location>
        <begin position="421"/>
        <end position="482"/>
    </location>
</feature>
<dbReference type="Gene3D" id="3.30.200.20">
    <property type="entry name" value="Phosphorylase Kinase, domain 1"/>
    <property type="match status" value="1"/>
</dbReference>
<evidence type="ECO:0000256" key="2">
    <source>
        <dbReference type="ARBA" id="ARBA00022679"/>
    </source>
</evidence>
<dbReference type="InterPro" id="IPR036860">
    <property type="entry name" value="SH2_dom_sf"/>
</dbReference>
<dbReference type="PROSITE" id="PS00107">
    <property type="entry name" value="PROTEIN_KINASE_ATP"/>
    <property type="match status" value="1"/>
</dbReference>
<dbReference type="SUPFAM" id="SSF56112">
    <property type="entry name" value="Protein kinase-like (PK-like)"/>
    <property type="match status" value="1"/>
</dbReference>
<accession>A0A915EUT7</accession>
<dbReference type="Proteomes" id="UP000887562">
    <property type="component" value="Unplaced"/>
</dbReference>
<sequence length="482" mass="53487">MTAKIRFLVTSTCTTALGIPSSLELYEGVWRQPADVTKLSVSGSTSQLPVFVTGQIPLQLRPMKCNKRTDFNGLCQSACHDILVSEFGFCGESIQFTARHYNLKELTISLGSIFDDFKRRSDVRINYTLAIIDEDYTIQYLVFFNDLVKALGITRRCIEGGDSRPQTITNKSKKSKCGDDGTSVSSLDVMSVPDGDLTALYDYDAPVNAHGSAIVVRKGDSLWLYGRSSTGDWLDVLCRRTGERGWVPVSCLFDPTSSKPLIASGAATASSAPSAHVSCPSLIGERWYHGAIHRSYAEYLLNSGITGSFLVRESESSFGKLTLSLRSDGRIFHYRISTDENSQIFPGFFLPRFSSNNRGSSLFYVNEASRFATVSELVQHHEKVADGLACPLLYGVSKRDQSNHGGFDSDYDAWEIDRTDVIMKHKLGSGQYGVVYEAIFKPYDVTVAVKTLKEDITLRDEFLQEARLMKSLRHPNLVRLLG</sequence>
<dbReference type="Pfam" id="PF07714">
    <property type="entry name" value="PK_Tyr_Ser-Thr"/>
    <property type="match status" value="1"/>
</dbReference>
<dbReference type="InterPro" id="IPR036028">
    <property type="entry name" value="SH3-like_dom_sf"/>
</dbReference>
<evidence type="ECO:0000256" key="9">
    <source>
        <dbReference type="PROSITE-ProRule" id="PRU10141"/>
    </source>
</evidence>
<protein>
    <recommendedName>
        <fullName evidence="10">Tyrosine-protein kinase</fullName>
        <ecNumber evidence="10">2.7.10.2</ecNumber>
    </recommendedName>
</protein>
<dbReference type="EC" id="2.7.10.2" evidence="10"/>
<dbReference type="GO" id="GO:0004715">
    <property type="term" value="F:non-membrane spanning protein tyrosine kinase activity"/>
    <property type="evidence" value="ECO:0007669"/>
    <property type="project" value="UniProtKB-EC"/>
</dbReference>
<dbReference type="SMART" id="SM00326">
    <property type="entry name" value="SH3"/>
    <property type="match status" value="1"/>
</dbReference>
<feature type="binding site" evidence="9">
    <location>
        <position position="450"/>
    </location>
    <ligand>
        <name>ATP</name>
        <dbReference type="ChEBI" id="CHEBI:30616"/>
    </ligand>
</feature>
<keyword evidence="14" id="KW-1185">Reference proteome</keyword>
<dbReference type="SMART" id="SM00252">
    <property type="entry name" value="SH2"/>
    <property type="match status" value="1"/>
</dbReference>
<proteinExistence type="inferred from homology"/>
<evidence type="ECO:0000313" key="14">
    <source>
        <dbReference type="Proteomes" id="UP000887562"/>
    </source>
</evidence>
<dbReference type="PANTHER" id="PTHR24418">
    <property type="entry name" value="TYROSINE-PROTEIN KINASE"/>
    <property type="match status" value="1"/>
</dbReference>
<evidence type="ECO:0000256" key="3">
    <source>
        <dbReference type="ARBA" id="ARBA00022741"/>
    </source>
</evidence>
<evidence type="ECO:0000256" key="7">
    <source>
        <dbReference type="PROSITE-ProRule" id="PRU00191"/>
    </source>
</evidence>
<keyword evidence="7" id="KW-0727">SH2 domain</keyword>